<dbReference type="EMBL" id="PJNH01000003">
    <property type="protein sequence ID" value="PKR77048.1"/>
    <property type="molecule type" value="Genomic_DNA"/>
</dbReference>
<comment type="caution">
    <text evidence="5">The sequence shown here is derived from an EMBL/GenBank/DDBJ whole genome shotgun (WGS) entry which is preliminary data.</text>
</comment>
<dbReference type="InterPro" id="IPR051814">
    <property type="entry name" value="NAD(P)H-dep_FMN_reductase"/>
</dbReference>
<dbReference type="PANTHER" id="PTHR43408">
    <property type="entry name" value="FMN REDUCTASE (NADPH)"/>
    <property type="match status" value="1"/>
</dbReference>
<evidence type="ECO:0000313" key="6">
    <source>
        <dbReference type="Proteomes" id="UP000243524"/>
    </source>
</evidence>
<dbReference type="RefSeq" id="WP_101331851.1">
    <property type="nucleotide sequence ID" value="NZ_PJNH01000003.1"/>
</dbReference>
<dbReference type="Pfam" id="PF03358">
    <property type="entry name" value="FMN_red"/>
    <property type="match status" value="1"/>
</dbReference>
<evidence type="ECO:0000256" key="2">
    <source>
        <dbReference type="ARBA" id="ARBA00022643"/>
    </source>
</evidence>
<evidence type="ECO:0000256" key="1">
    <source>
        <dbReference type="ARBA" id="ARBA00022630"/>
    </source>
</evidence>
<dbReference type="PANTHER" id="PTHR43408:SF2">
    <property type="entry name" value="FMN REDUCTASE (NADPH)"/>
    <property type="match status" value="1"/>
</dbReference>
<dbReference type="AlphaFoldDB" id="A0A2I0QRU4"/>
<dbReference type="GO" id="GO:0016491">
    <property type="term" value="F:oxidoreductase activity"/>
    <property type="evidence" value="ECO:0007669"/>
    <property type="project" value="UniProtKB-KW"/>
</dbReference>
<keyword evidence="1" id="KW-0285">Flavoprotein</keyword>
<gene>
    <name evidence="5" type="ORF">CEY16_09885</name>
</gene>
<reference evidence="5 6" key="1">
    <citation type="submission" date="2017-06" db="EMBL/GenBank/DDBJ databases">
        <title>the draft geome sequence of Illustriluteabacillus marina B3227.</title>
        <authorList>
            <person name="He R.-H."/>
            <person name="Du Z.-J."/>
        </authorList>
    </citation>
    <scope>NUCLEOTIDE SEQUENCE [LARGE SCALE GENOMIC DNA]</scope>
    <source>
        <strain evidence="5 6">B3227</strain>
    </source>
</reference>
<name>A0A2I0QRU4_9BACI</name>
<proteinExistence type="predicted"/>
<sequence>MKILLINGSIVGEKTKILLEAVKTELEKFSADYEIKELNLEKYDMQFADGRPKDDYNEDTQSMIDEMEAADGYIIATPIFQGSIPGALKNLFDLISPKVMRYKPVAIVANGGTFQHHLVIENQLKPILDYFRSLITPNYVYTQSAHFSHVNEIIDEDVKFRIEELARVFYYYMQMSSDLQKGDNLSTDF</sequence>
<evidence type="ECO:0000313" key="5">
    <source>
        <dbReference type="EMBL" id="PKR77048.1"/>
    </source>
</evidence>
<dbReference type="OrthoDB" id="1643408at2"/>
<dbReference type="Gene3D" id="3.40.50.360">
    <property type="match status" value="1"/>
</dbReference>
<evidence type="ECO:0000256" key="3">
    <source>
        <dbReference type="ARBA" id="ARBA00023002"/>
    </source>
</evidence>
<keyword evidence="6" id="KW-1185">Reference proteome</keyword>
<dbReference type="InterPro" id="IPR005025">
    <property type="entry name" value="FMN_Rdtase-like_dom"/>
</dbReference>
<evidence type="ECO:0000259" key="4">
    <source>
        <dbReference type="Pfam" id="PF03358"/>
    </source>
</evidence>
<feature type="domain" description="NADPH-dependent FMN reductase-like" evidence="4">
    <location>
        <begin position="1"/>
        <end position="145"/>
    </location>
</feature>
<dbReference type="Proteomes" id="UP000243524">
    <property type="component" value="Unassembled WGS sequence"/>
</dbReference>
<keyword evidence="2" id="KW-0288">FMN</keyword>
<keyword evidence="3" id="KW-0560">Oxidoreductase</keyword>
<dbReference type="SUPFAM" id="SSF52218">
    <property type="entry name" value="Flavoproteins"/>
    <property type="match status" value="1"/>
</dbReference>
<dbReference type="InterPro" id="IPR029039">
    <property type="entry name" value="Flavoprotein-like_sf"/>
</dbReference>
<protein>
    <submittedName>
        <fullName evidence="5">NADH-dependent FMN reductase</fullName>
    </submittedName>
</protein>
<accession>A0A2I0QRU4</accession>
<organism evidence="5 6">
    <name type="scientific">Halalkalibacillus sediminis</name>
    <dbReference type="NCBI Taxonomy" id="2018042"/>
    <lineage>
        <taxon>Bacteria</taxon>
        <taxon>Bacillati</taxon>
        <taxon>Bacillota</taxon>
        <taxon>Bacilli</taxon>
        <taxon>Bacillales</taxon>
        <taxon>Bacillaceae</taxon>
        <taxon>Halalkalibacillus</taxon>
    </lineage>
</organism>